<evidence type="ECO:0000313" key="5">
    <source>
        <dbReference type="EMBL" id="ELN6934110.1"/>
    </source>
</evidence>
<dbReference type="GO" id="GO:0003700">
    <property type="term" value="F:DNA-binding transcription factor activity"/>
    <property type="evidence" value="ECO:0007669"/>
    <property type="project" value="InterPro"/>
</dbReference>
<evidence type="ECO:0000259" key="4">
    <source>
        <dbReference type="PROSITE" id="PS01124"/>
    </source>
</evidence>
<feature type="domain" description="HTH araC/xylS-type" evidence="4">
    <location>
        <begin position="131"/>
        <end position="244"/>
    </location>
</feature>
<dbReference type="Pfam" id="PF12833">
    <property type="entry name" value="HTH_18"/>
    <property type="match status" value="1"/>
</dbReference>
<evidence type="ECO:0000256" key="1">
    <source>
        <dbReference type="ARBA" id="ARBA00023015"/>
    </source>
</evidence>
<dbReference type="Proteomes" id="UP001253463">
    <property type="component" value="Unassembled WGS sequence"/>
</dbReference>
<dbReference type="Gene3D" id="1.10.10.60">
    <property type="entry name" value="Homeodomain-like"/>
    <property type="match status" value="1"/>
</dbReference>
<dbReference type="AlphaFoldDB" id="A0AAI9CXD2"/>
<evidence type="ECO:0000313" key="6">
    <source>
        <dbReference type="Proteomes" id="UP001253463"/>
    </source>
</evidence>
<dbReference type="InterPro" id="IPR018060">
    <property type="entry name" value="HTH_AraC"/>
</dbReference>
<name>A0AAI9CXD2_9VIBR</name>
<dbReference type="GO" id="GO:0043565">
    <property type="term" value="F:sequence-specific DNA binding"/>
    <property type="evidence" value="ECO:0007669"/>
    <property type="project" value="InterPro"/>
</dbReference>
<keyword evidence="1" id="KW-0805">Transcription regulation</keyword>
<keyword evidence="2" id="KW-0238">DNA-binding</keyword>
<gene>
    <name evidence="5" type="ORF">RZY48_003586</name>
</gene>
<sequence>MSQPSGQLSALVQGIWSASVCERHSEPVIKPLYTDAGSGIVFHLGGEVKLEEKRLTHGVLLSPVEKESQQITLFPGATLAGIRFHPAIGYGMLGQHFCHLTLLERQEDQRYRLYDLYDKLQSHSDNASRIDTLYTWLSDNVQRTDLIPNSLGQALECIQLDVSPGDLGEQMALSQRQIERLFKHWMEMTPKQYQRILRVKKAIDYLRQHKEASLVEVSQQFGFSDQAHMTREFRAIARITPGKL</sequence>
<evidence type="ECO:0000256" key="3">
    <source>
        <dbReference type="ARBA" id="ARBA00023163"/>
    </source>
</evidence>
<accession>A0AAI9CXD2</accession>
<dbReference type="PANTHER" id="PTHR46796">
    <property type="entry name" value="HTH-TYPE TRANSCRIPTIONAL ACTIVATOR RHAS-RELATED"/>
    <property type="match status" value="1"/>
</dbReference>
<reference evidence="5" key="1">
    <citation type="submission" date="2023-10" db="EMBL/GenBank/DDBJ databases">
        <authorList>
            <consortium name="PulseNet: The National Subtyping Network for Foodborne Disease Surveillance"/>
        </authorList>
    </citation>
    <scope>NUCLEOTIDE SEQUENCE</scope>
    <source>
        <strain evidence="5">PNUSAV004886</strain>
    </source>
</reference>
<dbReference type="EMBL" id="ABNSCA010000014">
    <property type="protein sequence ID" value="ELN6934110.1"/>
    <property type="molecule type" value="Genomic_DNA"/>
</dbReference>
<dbReference type="InterPro" id="IPR050204">
    <property type="entry name" value="AraC_XylS_family_regulators"/>
</dbReference>
<comment type="caution">
    <text evidence="5">The sequence shown here is derived from an EMBL/GenBank/DDBJ whole genome shotgun (WGS) entry which is preliminary data.</text>
</comment>
<proteinExistence type="predicted"/>
<organism evidence="5 6">
    <name type="scientific">Vibrio navarrensis</name>
    <dbReference type="NCBI Taxonomy" id="29495"/>
    <lineage>
        <taxon>Bacteria</taxon>
        <taxon>Pseudomonadati</taxon>
        <taxon>Pseudomonadota</taxon>
        <taxon>Gammaproteobacteria</taxon>
        <taxon>Vibrionales</taxon>
        <taxon>Vibrionaceae</taxon>
        <taxon>Vibrio</taxon>
    </lineage>
</organism>
<dbReference type="SMART" id="SM00342">
    <property type="entry name" value="HTH_ARAC"/>
    <property type="match status" value="1"/>
</dbReference>
<dbReference type="SUPFAM" id="SSF46689">
    <property type="entry name" value="Homeodomain-like"/>
    <property type="match status" value="1"/>
</dbReference>
<keyword evidence="3" id="KW-0804">Transcription</keyword>
<protein>
    <submittedName>
        <fullName evidence="5">AraC family transcriptional regulator</fullName>
    </submittedName>
</protein>
<dbReference type="PROSITE" id="PS01124">
    <property type="entry name" value="HTH_ARAC_FAMILY_2"/>
    <property type="match status" value="1"/>
</dbReference>
<evidence type="ECO:0000256" key="2">
    <source>
        <dbReference type="ARBA" id="ARBA00023125"/>
    </source>
</evidence>
<dbReference type="PANTHER" id="PTHR46796:SF13">
    <property type="entry name" value="HTH-TYPE TRANSCRIPTIONAL ACTIVATOR RHAS"/>
    <property type="match status" value="1"/>
</dbReference>
<dbReference type="InterPro" id="IPR009057">
    <property type="entry name" value="Homeodomain-like_sf"/>
</dbReference>